<evidence type="ECO:0000256" key="3">
    <source>
        <dbReference type="ARBA" id="ARBA00012982"/>
    </source>
</evidence>
<dbReference type="UniPathway" id="UPA00391"/>
<keyword evidence="8" id="KW-1185">Reference proteome</keyword>
<dbReference type="Gene3D" id="3.30.479.10">
    <property type="entry name" value="6-pyruvoyl tetrahydropterin synthase/QueD"/>
    <property type="match status" value="1"/>
</dbReference>
<dbReference type="GO" id="GO:0070497">
    <property type="term" value="F:6-carboxytetrahydropterin synthase activity"/>
    <property type="evidence" value="ECO:0007669"/>
    <property type="project" value="UniProtKB-EC"/>
</dbReference>
<comment type="pathway">
    <text evidence="1">Purine metabolism; 7-cyano-7-deazaguanine biosynthesis.</text>
</comment>
<proteinExistence type="inferred from homology"/>
<accession>A0A1W6LM47</accession>
<comment type="similarity">
    <text evidence="2">Belongs to the PTPS family. QueD subfamily.</text>
</comment>
<dbReference type="EC" id="4.1.2.50" evidence="3"/>
<evidence type="ECO:0000256" key="4">
    <source>
        <dbReference type="ARBA" id="ARBA00018141"/>
    </source>
</evidence>
<dbReference type="InterPro" id="IPR007115">
    <property type="entry name" value="6-PTP_synth/QueD"/>
</dbReference>
<dbReference type="SUPFAM" id="SSF55620">
    <property type="entry name" value="Tetrahydrobiopterin biosynthesis enzymes-like"/>
    <property type="match status" value="1"/>
</dbReference>
<dbReference type="STRING" id="1941349.STSP1_01206"/>
<evidence type="ECO:0000256" key="1">
    <source>
        <dbReference type="ARBA" id="ARBA00005061"/>
    </source>
</evidence>
<dbReference type="KEGG" id="pbp:STSP1_01206"/>
<evidence type="ECO:0000256" key="2">
    <source>
        <dbReference type="ARBA" id="ARBA00008900"/>
    </source>
</evidence>
<evidence type="ECO:0000256" key="6">
    <source>
        <dbReference type="ARBA" id="ARBA00048807"/>
    </source>
</evidence>
<evidence type="ECO:0000256" key="5">
    <source>
        <dbReference type="ARBA" id="ARBA00031449"/>
    </source>
</evidence>
<gene>
    <name evidence="7" type="ORF">STSP1_01206</name>
</gene>
<protein>
    <recommendedName>
        <fullName evidence="4">6-carboxy-5,6,7,8-tetrahydropterin synthase</fullName>
        <ecNumber evidence="3">4.1.2.50</ecNumber>
    </recommendedName>
    <alternativeName>
        <fullName evidence="5">Queuosine biosynthesis protein QueD</fullName>
    </alternativeName>
</protein>
<dbReference type="Proteomes" id="UP000193334">
    <property type="component" value="Chromosome"/>
</dbReference>
<organism evidence="7 8">
    <name type="scientific">Sedimentisphaera salicampi</name>
    <dbReference type="NCBI Taxonomy" id="1941349"/>
    <lineage>
        <taxon>Bacteria</taxon>
        <taxon>Pseudomonadati</taxon>
        <taxon>Planctomycetota</taxon>
        <taxon>Phycisphaerae</taxon>
        <taxon>Sedimentisphaerales</taxon>
        <taxon>Sedimentisphaeraceae</taxon>
        <taxon>Sedimentisphaera</taxon>
    </lineage>
</organism>
<dbReference type="AlphaFoldDB" id="A0A1W6LM47"/>
<dbReference type="RefSeq" id="WP_161491636.1">
    <property type="nucleotide sequence ID" value="NZ_CP021023.1"/>
</dbReference>
<reference evidence="8" key="1">
    <citation type="submission" date="2017-04" db="EMBL/GenBank/DDBJ databases">
        <title>Comparative genomics and description of representatives of a novel lineage of planctomycetes thriving in anoxic sediments.</title>
        <authorList>
            <person name="Spring S."/>
            <person name="Bunk B."/>
            <person name="Sproer C."/>
        </authorList>
    </citation>
    <scope>NUCLEOTIDE SEQUENCE [LARGE SCALE GENOMIC DNA]</scope>
    <source>
        <strain evidence="8">ST-PulAB-D4</strain>
    </source>
</reference>
<evidence type="ECO:0000313" key="8">
    <source>
        <dbReference type="Proteomes" id="UP000193334"/>
    </source>
</evidence>
<name>A0A1W6LM47_9BACT</name>
<evidence type="ECO:0000313" key="7">
    <source>
        <dbReference type="EMBL" id="ARN56814.1"/>
    </source>
</evidence>
<comment type="catalytic activity">
    <reaction evidence="6">
        <text>7,8-dihydroneopterin 3'-triphosphate + H2O = 6-carboxy-5,6,7,8-tetrahydropterin + triphosphate + acetaldehyde + 2 H(+)</text>
        <dbReference type="Rhea" id="RHEA:27966"/>
        <dbReference type="ChEBI" id="CHEBI:15343"/>
        <dbReference type="ChEBI" id="CHEBI:15377"/>
        <dbReference type="ChEBI" id="CHEBI:15378"/>
        <dbReference type="ChEBI" id="CHEBI:18036"/>
        <dbReference type="ChEBI" id="CHEBI:58462"/>
        <dbReference type="ChEBI" id="CHEBI:61032"/>
        <dbReference type="EC" id="4.1.2.50"/>
    </reaction>
</comment>
<dbReference type="InterPro" id="IPR038418">
    <property type="entry name" value="6-PTP_synth/QueD_sf"/>
</dbReference>
<sequence>MYKVTVEDTFYAEHAVKMPGGEIEPSHGHDWRVRVCAAAKELDEYGFAFEFKDFRKALNIVISNIGQNLNELELNGQHPTTELVCKHFYDKMQVLLNSAELEYVEIEEEKGCLVRYSKD</sequence>
<dbReference type="EMBL" id="CP021023">
    <property type="protein sequence ID" value="ARN56814.1"/>
    <property type="molecule type" value="Genomic_DNA"/>
</dbReference>
<dbReference type="Pfam" id="PF01242">
    <property type="entry name" value="PTPS"/>
    <property type="match status" value="1"/>
</dbReference>